<proteinExistence type="predicted"/>
<dbReference type="OrthoDB" id="2154091at2759"/>
<dbReference type="PANTHER" id="PTHR31313">
    <property type="entry name" value="TY1 ENHANCER ACTIVATOR"/>
    <property type="match status" value="1"/>
</dbReference>
<feature type="region of interest" description="Disordered" evidence="7">
    <location>
        <begin position="92"/>
        <end position="140"/>
    </location>
</feature>
<dbReference type="AlphaFoldDB" id="A0A5N5QJL2"/>
<dbReference type="GO" id="GO:0003677">
    <property type="term" value="F:DNA binding"/>
    <property type="evidence" value="ECO:0007669"/>
    <property type="project" value="UniProtKB-KW"/>
</dbReference>
<keyword evidence="5" id="KW-0804">Transcription</keyword>
<protein>
    <recommendedName>
        <fullName evidence="10">Transcription factor domain-containing protein</fullName>
    </recommendedName>
</protein>
<feature type="compositionally biased region" description="Pro residues" evidence="7">
    <location>
        <begin position="123"/>
        <end position="139"/>
    </location>
</feature>
<evidence type="ECO:0000313" key="8">
    <source>
        <dbReference type="EMBL" id="KAB5591646.1"/>
    </source>
</evidence>
<keyword evidence="2" id="KW-0862">Zinc</keyword>
<gene>
    <name evidence="8" type="ORF">CTheo_4898</name>
</gene>
<dbReference type="PANTHER" id="PTHR31313:SF81">
    <property type="entry name" value="TY1 ENHANCER ACTIVATOR"/>
    <property type="match status" value="1"/>
</dbReference>
<evidence type="ECO:0000256" key="4">
    <source>
        <dbReference type="ARBA" id="ARBA00023125"/>
    </source>
</evidence>
<feature type="region of interest" description="Disordered" evidence="7">
    <location>
        <begin position="56"/>
        <end position="78"/>
    </location>
</feature>
<keyword evidence="4" id="KW-0238">DNA-binding</keyword>
<feature type="compositionally biased region" description="Low complexity" evidence="7">
    <location>
        <begin position="858"/>
        <end position="867"/>
    </location>
</feature>
<accession>A0A5N5QJL2</accession>
<evidence type="ECO:0000313" key="9">
    <source>
        <dbReference type="Proteomes" id="UP000383932"/>
    </source>
</evidence>
<evidence type="ECO:0000256" key="1">
    <source>
        <dbReference type="ARBA" id="ARBA00022723"/>
    </source>
</evidence>
<keyword evidence="9" id="KW-1185">Reference proteome</keyword>
<evidence type="ECO:0000256" key="6">
    <source>
        <dbReference type="ARBA" id="ARBA00023242"/>
    </source>
</evidence>
<evidence type="ECO:0000256" key="3">
    <source>
        <dbReference type="ARBA" id="ARBA00023015"/>
    </source>
</evidence>
<feature type="region of interest" description="Disordered" evidence="7">
    <location>
        <begin position="858"/>
        <end position="883"/>
    </location>
</feature>
<dbReference type="GO" id="GO:0046872">
    <property type="term" value="F:metal ion binding"/>
    <property type="evidence" value="ECO:0007669"/>
    <property type="project" value="UniProtKB-KW"/>
</dbReference>
<evidence type="ECO:0008006" key="10">
    <source>
        <dbReference type="Google" id="ProtNLM"/>
    </source>
</evidence>
<dbReference type="InterPro" id="IPR051615">
    <property type="entry name" value="Transcr_Regulatory_Elem"/>
</dbReference>
<dbReference type="EMBL" id="SSOP01000095">
    <property type="protein sequence ID" value="KAB5591646.1"/>
    <property type="molecule type" value="Genomic_DNA"/>
</dbReference>
<keyword evidence="1" id="KW-0479">Metal-binding</keyword>
<evidence type="ECO:0000256" key="2">
    <source>
        <dbReference type="ARBA" id="ARBA00022833"/>
    </source>
</evidence>
<keyword evidence="6" id="KW-0539">Nucleus</keyword>
<comment type="caution">
    <text evidence="8">The sequence shown here is derived from an EMBL/GenBank/DDBJ whole genome shotgun (WGS) entry which is preliminary data.</text>
</comment>
<organism evidence="8 9">
    <name type="scientific">Ceratobasidium theobromae</name>
    <dbReference type="NCBI Taxonomy" id="1582974"/>
    <lineage>
        <taxon>Eukaryota</taxon>
        <taxon>Fungi</taxon>
        <taxon>Dikarya</taxon>
        <taxon>Basidiomycota</taxon>
        <taxon>Agaricomycotina</taxon>
        <taxon>Agaricomycetes</taxon>
        <taxon>Cantharellales</taxon>
        <taxon>Ceratobasidiaceae</taxon>
        <taxon>Ceratobasidium</taxon>
    </lineage>
</organism>
<evidence type="ECO:0000256" key="7">
    <source>
        <dbReference type="SAM" id="MobiDB-lite"/>
    </source>
</evidence>
<dbReference type="Proteomes" id="UP000383932">
    <property type="component" value="Unassembled WGS sequence"/>
</dbReference>
<reference evidence="8 9" key="1">
    <citation type="journal article" date="2019" name="Fungal Biol. Biotechnol.">
        <title>Draft genome sequence of fastidious pathogen Ceratobasidium theobromae, which causes vascular-streak dieback in Theobroma cacao.</title>
        <authorList>
            <person name="Ali S.S."/>
            <person name="Asman A."/>
            <person name="Shao J."/>
            <person name="Firmansyah A.P."/>
            <person name="Susilo A.W."/>
            <person name="Rosmana A."/>
            <person name="McMahon P."/>
            <person name="Junaid M."/>
            <person name="Guest D."/>
            <person name="Kheng T.Y."/>
            <person name="Meinhardt L.W."/>
            <person name="Bailey B.A."/>
        </authorList>
    </citation>
    <scope>NUCLEOTIDE SEQUENCE [LARGE SCALE GENOMIC DNA]</scope>
    <source>
        <strain evidence="8 9">CT2</strain>
    </source>
</reference>
<keyword evidence="3" id="KW-0805">Transcription regulation</keyword>
<sequence>MRRVLATNAVGDAASATGCRLDAGHVNSMWGREVGVWIAGTTANQRIVFVELGKRRTPARNQAARGGTACEDPAAGDRVGCAQEPVWDSCGRERGRAVEPAGQHSGGESRSEPHPAADSSQFPPDPQETPARRPPPPPSQLTATVTYRYIFQIDASIPADEQPKDADLSLNCQWDRYLPPLHIPFTRLEHDTIISRSLQYGLNWLHCFIPEAFLHDMLYSLTSKQSIPVRLHHYTPMLHCSLLAYACAFSDDPEIRSQPVRAQFAQHAKQWLDIEFAQPLMSLVRALALLAEYHCGVGERNPGFMYMVFAPPGPVSLLPPIRSRFAHRLPVILRTDHDQSRTESIQIFPESVDRDWHFWSAFAQGEVPLHPGQANPESQLDKIMALEYKQEYDVPVPHMGVSLPSVDAELDNQPWSDSVAGFPPRFITKVFFDTCKLTVISSKIIDFLHKRDQDSMDDRAVINIQYFVSFCNGYPSADSNSLFPSGVYSCIDHSPGGFPHTNFNSPPAPPPNTTWDSIKSPTWFSLIFAHALIYAALRFTLAPTLISICNPTPGKSPSVLLELLVWARSTAPLPHIITLHICYWYLLICLHQPFYGRGGGGGDSGGGASKAGTSTTGVEASGPGVMAPIHELSSKMMDRATHKIAQLLQMFEEQHGMKFFPRSMIHAVHHCGLALLNEAACVPVTATKKRSNALEAANVCVRALRGIATSWPCADPLAAHLHEKLNVAGVNIAMSLFSSNTTPPVMGENDQSPRDLARTPYQFVHVWDPMGVGAGGTAGHVPEMQAGPSGLSAQAGPSGMGMQAGPSGLGLHIPVPGTSRYGALGDPGVGGNLGTMGGQAGLDAHSFDMMSFSGTPISSSTSPYSIPNEGANESMWGEPSLFD</sequence>
<dbReference type="CDD" id="cd12148">
    <property type="entry name" value="fungal_TF_MHR"/>
    <property type="match status" value="1"/>
</dbReference>
<name>A0A5N5QJL2_9AGAM</name>
<evidence type="ECO:0000256" key="5">
    <source>
        <dbReference type="ARBA" id="ARBA00023163"/>
    </source>
</evidence>